<reference evidence="1 2" key="1">
    <citation type="submission" date="2019-03" db="EMBL/GenBank/DDBJ databases">
        <title>Single cell metagenomics reveals metabolic interactions within the superorganism composed of flagellate Streblomastix strix and complex community of Bacteroidetes bacteria on its surface.</title>
        <authorList>
            <person name="Treitli S.C."/>
            <person name="Kolisko M."/>
            <person name="Husnik F."/>
            <person name="Keeling P."/>
            <person name="Hampl V."/>
        </authorList>
    </citation>
    <scope>NUCLEOTIDE SEQUENCE [LARGE SCALE GENOMIC DNA]</scope>
    <source>
        <strain evidence="1">ST1C</strain>
    </source>
</reference>
<proteinExistence type="predicted"/>
<protein>
    <submittedName>
        <fullName evidence="1">Uncharacterized protein</fullName>
    </submittedName>
</protein>
<accession>A0A5J4VUH5</accession>
<comment type="caution">
    <text evidence="1">The sequence shown here is derived from an EMBL/GenBank/DDBJ whole genome shotgun (WGS) entry which is preliminary data.</text>
</comment>
<dbReference type="Proteomes" id="UP000324800">
    <property type="component" value="Unassembled WGS sequence"/>
</dbReference>
<organism evidence="1 2">
    <name type="scientific">Streblomastix strix</name>
    <dbReference type="NCBI Taxonomy" id="222440"/>
    <lineage>
        <taxon>Eukaryota</taxon>
        <taxon>Metamonada</taxon>
        <taxon>Preaxostyla</taxon>
        <taxon>Oxymonadida</taxon>
        <taxon>Streblomastigidae</taxon>
        <taxon>Streblomastix</taxon>
    </lineage>
</organism>
<gene>
    <name evidence="1" type="ORF">EZS28_018204</name>
</gene>
<name>A0A5J4VUH5_9EUKA</name>
<dbReference type="OrthoDB" id="6628445at2759"/>
<sequence>MALTWRHQDSAHNSEVLQNKTLFKKDQEAPSIQSMILQQELENDFLIQVPDSFVKSLNPIFAIPKKKGGWKKILDCLILNSELKTEYFKLKGTTDIQEITMPNK</sequence>
<dbReference type="EMBL" id="SNRW01004880">
    <property type="protein sequence ID" value="KAA6386267.1"/>
    <property type="molecule type" value="Genomic_DNA"/>
</dbReference>
<dbReference type="AlphaFoldDB" id="A0A5J4VUH5"/>
<evidence type="ECO:0000313" key="2">
    <source>
        <dbReference type="Proteomes" id="UP000324800"/>
    </source>
</evidence>
<evidence type="ECO:0000313" key="1">
    <source>
        <dbReference type="EMBL" id="KAA6386267.1"/>
    </source>
</evidence>